<protein>
    <recommendedName>
        <fullName evidence="3">Peptidase A2 domain-containing protein</fullName>
    </recommendedName>
</protein>
<keyword evidence="2" id="KW-1185">Reference proteome</keyword>
<dbReference type="AlphaFoldDB" id="A0A8T0DMM5"/>
<evidence type="ECO:0008006" key="3">
    <source>
        <dbReference type="Google" id="ProtNLM"/>
    </source>
</evidence>
<dbReference type="Gene3D" id="2.40.70.10">
    <property type="entry name" value="Acid Proteases"/>
    <property type="match status" value="1"/>
</dbReference>
<name>A0A8T0DMM5_9TREM</name>
<dbReference type="Proteomes" id="UP000699462">
    <property type="component" value="Unassembled WGS sequence"/>
</dbReference>
<organism evidence="1 2">
    <name type="scientific">Paragonimus westermani</name>
    <dbReference type="NCBI Taxonomy" id="34504"/>
    <lineage>
        <taxon>Eukaryota</taxon>
        <taxon>Metazoa</taxon>
        <taxon>Spiralia</taxon>
        <taxon>Lophotrochozoa</taxon>
        <taxon>Platyhelminthes</taxon>
        <taxon>Trematoda</taxon>
        <taxon>Digenea</taxon>
        <taxon>Plagiorchiida</taxon>
        <taxon>Troglotremata</taxon>
        <taxon>Troglotrematidae</taxon>
        <taxon>Paragonimus</taxon>
    </lineage>
</organism>
<sequence>MALKHLAPVDCERNICERICMGLQNRDLRKKFLLKPTEKLSVALTRSCEALEQLDEKRVAEDSFCLSFSQHSLNPEFLPRRNQQAVPVDGGVLALKAVQQTRTTVWSQPTDWFATPEGNMEPVLFLVVTGASRSLIHSRLAARLTKHWTTVSKPVRLLAANGTEMQVASSLSASVQLGSFTGEHHFLVCPHLQWRAILGLDFLGRFGGVLNLTDSQMTIGSCPVGLESGQPAEVCLIVDSKAKVSLEIEVLDPLSIAMAQGHMKDAQRRQKGQYDQHISGPVYSAGHRVGLHRPNAGVSESARLHHQWQGPYEVVFVRWPPVDVIRDPQSASSEVMTVHYKQLKPASPTSHCELHDIIVPPGSPTGRGVSQRTDE</sequence>
<dbReference type="SUPFAM" id="SSF50630">
    <property type="entry name" value="Acid proteases"/>
    <property type="match status" value="1"/>
</dbReference>
<dbReference type="EMBL" id="JTDF01003223">
    <property type="protein sequence ID" value="KAF8567977.1"/>
    <property type="molecule type" value="Genomic_DNA"/>
</dbReference>
<proteinExistence type="predicted"/>
<comment type="caution">
    <text evidence="1">The sequence shown here is derived from an EMBL/GenBank/DDBJ whole genome shotgun (WGS) entry which is preliminary data.</text>
</comment>
<evidence type="ECO:0000313" key="2">
    <source>
        <dbReference type="Proteomes" id="UP000699462"/>
    </source>
</evidence>
<dbReference type="OrthoDB" id="6269079at2759"/>
<evidence type="ECO:0000313" key="1">
    <source>
        <dbReference type="EMBL" id="KAF8567977.1"/>
    </source>
</evidence>
<reference evidence="1 2" key="1">
    <citation type="submission" date="2019-07" db="EMBL/GenBank/DDBJ databases">
        <title>Annotation for the trematode Paragonimus westermani.</title>
        <authorList>
            <person name="Choi Y.-J."/>
        </authorList>
    </citation>
    <scope>NUCLEOTIDE SEQUENCE [LARGE SCALE GENOMIC DNA]</scope>
    <source>
        <strain evidence="1">180907_Pwestermani</strain>
    </source>
</reference>
<gene>
    <name evidence="1" type="ORF">P879_04334</name>
</gene>
<dbReference type="CDD" id="cd00303">
    <property type="entry name" value="retropepsin_like"/>
    <property type="match status" value="1"/>
</dbReference>
<accession>A0A8T0DMM5</accession>
<dbReference type="Pfam" id="PF13975">
    <property type="entry name" value="gag-asp_proteas"/>
    <property type="match status" value="1"/>
</dbReference>
<dbReference type="InterPro" id="IPR021109">
    <property type="entry name" value="Peptidase_aspartic_dom_sf"/>
</dbReference>